<feature type="domain" description="Cas12f1-like TNB" evidence="7">
    <location>
        <begin position="301"/>
        <end position="361"/>
    </location>
</feature>
<protein>
    <submittedName>
        <fullName evidence="8">Transposase</fullName>
    </submittedName>
</protein>
<keyword evidence="4" id="KW-0238">DNA-binding</keyword>
<evidence type="ECO:0000256" key="3">
    <source>
        <dbReference type="ARBA" id="ARBA00022578"/>
    </source>
</evidence>
<evidence type="ECO:0000256" key="5">
    <source>
        <dbReference type="ARBA" id="ARBA00023172"/>
    </source>
</evidence>
<evidence type="ECO:0000259" key="6">
    <source>
        <dbReference type="Pfam" id="PF01385"/>
    </source>
</evidence>
<dbReference type="RefSeq" id="WP_201371495.1">
    <property type="nucleotide sequence ID" value="NZ_BNJG01000001.1"/>
</dbReference>
<comment type="caution">
    <text evidence="8">The sequence shown here is derived from an EMBL/GenBank/DDBJ whole genome shotgun (WGS) entry which is preliminary data.</text>
</comment>
<accession>A0ABQ3UQ58</accession>
<dbReference type="Proteomes" id="UP000654345">
    <property type="component" value="Unassembled WGS sequence"/>
</dbReference>
<keyword evidence="9" id="KW-1185">Reference proteome</keyword>
<comment type="similarity">
    <text evidence="2">In the N-terminal section; belongs to the transposase 2 family.</text>
</comment>
<proteinExistence type="inferred from homology"/>
<evidence type="ECO:0000313" key="9">
    <source>
        <dbReference type="Proteomes" id="UP000654345"/>
    </source>
</evidence>
<feature type="domain" description="Probable transposase IS891/IS1136/IS1341" evidence="6">
    <location>
        <begin position="166"/>
        <end position="268"/>
    </location>
</feature>
<evidence type="ECO:0000256" key="4">
    <source>
        <dbReference type="ARBA" id="ARBA00023125"/>
    </source>
</evidence>
<comment type="similarity">
    <text evidence="1">In the C-terminal section; belongs to the transposase 35 family.</text>
</comment>
<dbReference type="PANTHER" id="PTHR30405:SF21">
    <property type="entry name" value="TRANSPOSASE-RELATED"/>
    <property type="match status" value="1"/>
</dbReference>
<dbReference type="NCBIfam" id="TIGR01766">
    <property type="entry name" value="IS200/IS605 family accessory protein TnpB-like domain"/>
    <property type="match status" value="1"/>
</dbReference>
<sequence length="382" mass="42841">MQIQRTITIVIEPDSDLERTIDVFREVQHFLSEPCFNGGKPLGALALQRACYHNAKGSLSAQMTISAIRLVSAAYASAKANKKPAQRPFLFKKARALFLVGKRGRDADFRKDGSLSIWTIAGRKHLTYTIPQDFKTIFEKAVEIDSLTVLKRNGKLIGRVTLTLDVPEPQGILPVGIDLNETNALVAVDPDGQTLFVSGKDVKVKNRRTAKTRARLQRKHATRKAEKKDTRSIRRLLKRLGRKQRNRTRTFAQQTAKQLVTFAPKNAVLVFEDLHLPKPEKGKLRGKALRRRMSLWQRHLIRTCVENKAQESGLSVTKVNPAYTSKNCSHCGLRGVRKRHAFTCPHCGHTDHADVNAAVNIRNRYTAFRGSGLLSISPEAQS</sequence>
<reference evidence="8 9" key="1">
    <citation type="journal article" date="2021" name="Int. J. Syst. Evol. Microbiol.">
        <title>Reticulibacter mediterranei gen. nov., sp. nov., within the new family Reticulibacteraceae fam. nov., and Ktedonospora formicarum gen. nov., sp. nov., Ktedonobacter robiniae sp. nov., Dictyobacter formicarum sp. nov. and Dictyobacter arantiisoli sp. nov., belonging to the class Ktedonobacteria.</title>
        <authorList>
            <person name="Yabe S."/>
            <person name="Zheng Y."/>
            <person name="Wang C.M."/>
            <person name="Sakai Y."/>
            <person name="Abe K."/>
            <person name="Yokota A."/>
            <person name="Donadio S."/>
            <person name="Cavaletti L."/>
            <person name="Monciardini P."/>
        </authorList>
    </citation>
    <scope>NUCLEOTIDE SEQUENCE [LARGE SCALE GENOMIC DNA]</scope>
    <source>
        <strain evidence="8 9">SOSP1-30</strain>
    </source>
</reference>
<evidence type="ECO:0000313" key="8">
    <source>
        <dbReference type="EMBL" id="GHO54825.1"/>
    </source>
</evidence>
<organism evidence="8 9">
    <name type="scientific">Ktedonobacter robiniae</name>
    <dbReference type="NCBI Taxonomy" id="2778365"/>
    <lineage>
        <taxon>Bacteria</taxon>
        <taxon>Bacillati</taxon>
        <taxon>Chloroflexota</taxon>
        <taxon>Ktedonobacteria</taxon>
        <taxon>Ktedonobacterales</taxon>
        <taxon>Ktedonobacteraceae</taxon>
        <taxon>Ktedonobacter</taxon>
    </lineage>
</organism>
<dbReference type="PANTHER" id="PTHR30405">
    <property type="entry name" value="TRANSPOSASE"/>
    <property type="match status" value="1"/>
</dbReference>
<name>A0ABQ3UQ58_9CHLR</name>
<evidence type="ECO:0000259" key="7">
    <source>
        <dbReference type="Pfam" id="PF07282"/>
    </source>
</evidence>
<dbReference type="InterPro" id="IPR001959">
    <property type="entry name" value="Transposase"/>
</dbReference>
<dbReference type="Pfam" id="PF01385">
    <property type="entry name" value="OrfB_IS605"/>
    <property type="match status" value="1"/>
</dbReference>
<evidence type="ECO:0000256" key="1">
    <source>
        <dbReference type="ARBA" id="ARBA00008761"/>
    </source>
</evidence>
<keyword evidence="3" id="KW-0815">Transposition</keyword>
<evidence type="ECO:0000256" key="2">
    <source>
        <dbReference type="ARBA" id="ARBA00011044"/>
    </source>
</evidence>
<dbReference type="InterPro" id="IPR051399">
    <property type="entry name" value="RNA-guided_DNA_endo/Transpos"/>
</dbReference>
<keyword evidence="5" id="KW-0233">DNA recombination</keyword>
<dbReference type="EMBL" id="BNJG01000001">
    <property type="protein sequence ID" value="GHO54825.1"/>
    <property type="molecule type" value="Genomic_DNA"/>
</dbReference>
<dbReference type="InterPro" id="IPR010095">
    <property type="entry name" value="Cas12f1-like_TNB"/>
</dbReference>
<dbReference type="Pfam" id="PF07282">
    <property type="entry name" value="Cas12f1-like_TNB"/>
    <property type="match status" value="1"/>
</dbReference>
<dbReference type="NCBIfam" id="NF040570">
    <property type="entry name" value="guided_TnpB"/>
    <property type="match status" value="1"/>
</dbReference>
<gene>
    <name evidence="8" type="ORF">KSB_33000</name>
</gene>